<dbReference type="RefSeq" id="XP_039129024.1">
    <property type="nucleotide sequence ID" value="XM_039273090.1"/>
</dbReference>
<reference evidence="5" key="2">
    <citation type="submission" date="2025-08" db="UniProtKB">
        <authorList>
            <consortium name="RefSeq"/>
        </authorList>
    </citation>
    <scope>IDENTIFICATION</scope>
</reference>
<dbReference type="FunFam" id="2.20.110.10:FF:000021">
    <property type="entry name" value="Histone H3 K4-specific methyltransferase SET7/9 family protein"/>
    <property type="match status" value="1"/>
</dbReference>
<name>A0AB40BPE6_DIOCR</name>
<dbReference type="FunFam" id="2.20.110.10:FF:000002">
    <property type="entry name" value="Phosphatidylinositol 4-phosphate 5-kinase 8"/>
    <property type="match status" value="3"/>
</dbReference>
<feature type="compositionally biased region" description="Basic and acidic residues" evidence="2">
    <location>
        <begin position="137"/>
        <end position="147"/>
    </location>
</feature>
<keyword evidence="3" id="KW-0812">Transmembrane</keyword>
<dbReference type="Gene3D" id="2.20.110.10">
    <property type="entry name" value="Histone H3 K4-specific methyltransferase SET7/9 N-terminal domain"/>
    <property type="match status" value="4"/>
</dbReference>
<dbReference type="PANTHER" id="PTHR23084:SF179">
    <property type="entry name" value="OS10G0565000 PROTEIN"/>
    <property type="match status" value="1"/>
</dbReference>
<dbReference type="Proteomes" id="UP001515500">
    <property type="component" value="Chromosome 1"/>
</dbReference>
<sequence>MHHLKLSEPQIRKPSISPSIMTPLSPPSPSPLPLLPHHHHHRRRRLLLLLLLLSFPILYLLFYSSSSSLLFDLLSALALSSAALLVFSVSLPLFPSIPSLRLLLSRSSAASLLPIHRSRHRRRSSPPPVLWSIGSEKPSRDSSDAKRHSSGSFVQAYSNGDVYEGEVHKGKCSGSGVYYYYMSGRYEGNWVDDKYDGYGVETWARGSRYRGQYRQGLRHGFGVYRFYTGDVYAGEWSNGQSHGVGVHTCEDGSRYVGEFKWGVKHGLGHYHFRNGDTYAGEYFADKMHGFGVYSFANGHRYEGAWHEGRRQGLGMYTFRNGETQSGHWQNGVLDTLSTQNSLPGSPIAVNHSRVLNTVQEARRAAGKAYDVPRVDDRVNKAVAAANQSANAARVAAVKAVQKRVPNNGDDFPTPIV</sequence>
<proteinExistence type="predicted"/>
<feature type="region of interest" description="Disordered" evidence="2">
    <location>
        <begin position="117"/>
        <end position="149"/>
    </location>
</feature>
<feature type="transmembrane region" description="Helical" evidence="3">
    <location>
        <begin position="69"/>
        <end position="94"/>
    </location>
</feature>
<keyword evidence="3" id="KW-0472">Membrane</keyword>
<organism evidence="4 5">
    <name type="scientific">Dioscorea cayennensis subsp. rotundata</name>
    <name type="common">White Guinea yam</name>
    <name type="synonym">Dioscorea rotundata</name>
    <dbReference type="NCBI Taxonomy" id="55577"/>
    <lineage>
        <taxon>Eukaryota</taxon>
        <taxon>Viridiplantae</taxon>
        <taxon>Streptophyta</taxon>
        <taxon>Embryophyta</taxon>
        <taxon>Tracheophyta</taxon>
        <taxon>Spermatophyta</taxon>
        <taxon>Magnoliopsida</taxon>
        <taxon>Liliopsida</taxon>
        <taxon>Dioscoreales</taxon>
        <taxon>Dioscoreaceae</taxon>
        <taxon>Dioscorea</taxon>
    </lineage>
</organism>
<dbReference type="AlphaFoldDB" id="A0AB40BPE6"/>
<accession>A0AB40BPE6</accession>
<dbReference type="PANTHER" id="PTHR23084">
    <property type="entry name" value="PHOSPHATIDYLINOSITOL-4-PHOSPHATE 5-KINASE RELATED"/>
    <property type="match status" value="1"/>
</dbReference>
<protein>
    <submittedName>
        <fullName evidence="5">Junctophilin-1-like</fullName>
    </submittedName>
</protein>
<evidence type="ECO:0000313" key="5">
    <source>
        <dbReference type="RefSeq" id="XP_039129024.1"/>
    </source>
</evidence>
<evidence type="ECO:0000256" key="2">
    <source>
        <dbReference type="SAM" id="MobiDB-lite"/>
    </source>
</evidence>
<evidence type="ECO:0000313" key="4">
    <source>
        <dbReference type="Proteomes" id="UP001515500"/>
    </source>
</evidence>
<gene>
    <name evidence="5" type="primary">LOC120265202</name>
</gene>
<keyword evidence="3" id="KW-1133">Transmembrane helix</keyword>
<dbReference type="InterPro" id="IPR003409">
    <property type="entry name" value="MORN"/>
</dbReference>
<keyword evidence="4" id="KW-1185">Reference proteome</keyword>
<dbReference type="GO" id="GO:0016020">
    <property type="term" value="C:membrane"/>
    <property type="evidence" value="ECO:0007669"/>
    <property type="project" value="UniProtKB-ARBA"/>
</dbReference>
<keyword evidence="1" id="KW-0677">Repeat</keyword>
<dbReference type="GeneID" id="120265202"/>
<dbReference type="Pfam" id="PF02493">
    <property type="entry name" value="MORN"/>
    <property type="match status" value="7"/>
</dbReference>
<evidence type="ECO:0000256" key="3">
    <source>
        <dbReference type="SAM" id="Phobius"/>
    </source>
</evidence>
<dbReference type="SUPFAM" id="SSF82185">
    <property type="entry name" value="Histone H3 K4-specific methyltransferase SET7/9 N-terminal domain"/>
    <property type="match status" value="2"/>
</dbReference>
<evidence type="ECO:0000256" key="1">
    <source>
        <dbReference type="ARBA" id="ARBA00022737"/>
    </source>
</evidence>
<feature type="transmembrane region" description="Helical" evidence="3">
    <location>
        <begin position="46"/>
        <end position="63"/>
    </location>
</feature>
<dbReference type="SMART" id="SM00698">
    <property type="entry name" value="MORN"/>
    <property type="match status" value="7"/>
</dbReference>
<reference evidence="4" key="1">
    <citation type="submission" date="2025-05" db="UniProtKB">
        <authorList>
            <consortium name="RefSeq"/>
        </authorList>
    </citation>
    <scope>NUCLEOTIDE SEQUENCE [LARGE SCALE GENOMIC DNA]</scope>
</reference>